<proteinExistence type="inferred from homology"/>
<feature type="transmembrane region" description="Helical" evidence="6">
    <location>
        <begin position="162"/>
        <end position="179"/>
    </location>
</feature>
<feature type="domain" description="EamA" evidence="7">
    <location>
        <begin position="162"/>
        <end position="294"/>
    </location>
</feature>
<evidence type="ECO:0000256" key="1">
    <source>
        <dbReference type="ARBA" id="ARBA00004141"/>
    </source>
</evidence>
<dbReference type="PANTHER" id="PTHR32322">
    <property type="entry name" value="INNER MEMBRANE TRANSPORTER"/>
    <property type="match status" value="1"/>
</dbReference>
<evidence type="ECO:0000256" key="5">
    <source>
        <dbReference type="ARBA" id="ARBA00023136"/>
    </source>
</evidence>
<protein>
    <submittedName>
        <fullName evidence="8">EamA family transporter</fullName>
    </submittedName>
</protein>
<gene>
    <name evidence="8" type="ORF">H8E79_08245</name>
</gene>
<feature type="transmembrane region" description="Helical" evidence="6">
    <location>
        <begin position="105"/>
        <end position="127"/>
    </location>
</feature>
<reference evidence="8 9" key="1">
    <citation type="submission" date="2020-08" db="EMBL/GenBank/DDBJ databases">
        <title>Bridging the membrane lipid divide: bacteria of the FCB group superphylum have the potential to synthesize archaeal ether lipids.</title>
        <authorList>
            <person name="Villanueva L."/>
            <person name="Von Meijenfeldt F.A.B."/>
            <person name="Westbye A.B."/>
            <person name="Yadav S."/>
            <person name="Hopmans E.C."/>
            <person name="Dutilh B.E."/>
            <person name="Sinninghe Damste J.S."/>
        </authorList>
    </citation>
    <scope>NUCLEOTIDE SEQUENCE [LARGE SCALE GENOMIC DNA]</scope>
    <source>
        <strain evidence="8">NIOZ-UU81</strain>
    </source>
</reference>
<sequence length="305" mass="31204">MNTDTKNNSRQPARLSAGFGGFFILTGAILWGTTGTAQALAPAEGQPLVLGTLRIIIGGLAMLIVALRKETFLCIFQPLGAVSLAAACSAVYQVSFFSAVKITGVAAGTIIAIGSAPIFAGILGWIIHKECVNKRWIIATLLAIGGCTLLAGAGGAVQLETVGVFLALLAGASYALLAASLKGLLQHRPPLSVLGGVFTLAAVPLLPLLFFHDLNWIASVRGVSVSLHLGLITGALAYALFSTGLQVVPVAAAATITLAEPLTAGLLGIFLLGETVGTMGLLGMALLLSGLLILAIPRKTHPLRK</sequence>
<dbReference type="GO" id="GO:0016020">
    <property type="term" value="C:membrane"/>
    <property type="evidence" value="ECO:0007669"/>
    <property type="project" value="UniProtKB-SubCell"/>
</dbReference>
<evidence type="ECO:0000256" key="2">
    <source>
        <dbReference type="ARBA" id="ARBA00007362"/>
    </source>
</evidence>
<comment type="subcellular location">
    <subcellularLocation>
        <location evidence="1">Membrane</location>
        <topology evidence="1">Multi-pass membrane protein</topology>
    </subcellularLocation>
</comment>
<comment type="caution">
    <text evidence="8">The sequence shown here is derived from an EMBL/GenBank/DDBJ whole genome shotgun (WGS) entry which is preliminary data.</text>
</comment>
<accession>A0A8J6TCZ5</accession>
<keyword evidence="5 6" id="KW-0472">Membrane</keyword>
<dbReference type="InterPro" id="IPR000620">
    <property type="entry name" value="EamA_dom"/>
</dbReference>
<evidence type="ECO:0000256" key="4">
    <source>
        <dbReference type="ARBA" id="ARBA00022989"/>
    </source>
</evidence>
<organism evidence="8 9">
    <name type="scientific">Candidatus Desulfatifera sulfidica</name>
    <dbReference type="NCBI Taxonomy" id="2841691"/>
    <lineage>
        <taxon>Bacteria</taxon>
        <taxon>Pseudomonadati</taxon>
        <taxon>Thermodesulfobacteriota</taxon>
        <taxon>Desulfobulbia</taxon>
        <taxon>Desulfobulbales</taxon>
        <taxon>Desulfobulbaceae</taxon>
        <taxon>Candidatus Desulfatifera</taxon>
    </lineage>
</organism>
<name>A0A8J6TCZ5_9BACT</name>
<dbReference type="PANTHER" id="PTHR32322:SF2">
    <property type="entry name" value="EAMA DOMAIN-CONTAINING PROTEIN"/>
    <property type="match status" value="1"/>
</dbReference>
<feature type="transmembrane region" description="Helical" evidence="6">
    <location>
        <begin position="79"/>
        <end position="99"/>
    </location>
</feature>
<dbReference type="EMBL" id="JACNLK010000077">
    <property type="protein sequence ID" value="MBC8209140.1"/>
    <property type="molecule type" value="Genomic_DNA"/>
</dbReference>
<dbReference type="InterPro" id="IPR050638">
    <property type="entry name" value="AA-Vitamin_Transporters"/>
</dbReference>
<comment type="similarity">
    <text evidence="2">Belongs to the EamA transporter family.</text>
</comment>
<feature type="transmembrane region" description="Helical" evidence="6">
    <location>
        <begin position="136"/>
        <end position="156"/>
    </location>
</feature>
<dbReference type="Proteomes" id="UP000599024">
    <property type="component" value="Unassembled WGS sequence"/>
</dbReference>
<evidence type="ECO:0000256" key="3">
    <source>
        <dbReference type="ARBA" id="ARBA00022692"/>
    </source>
</evidence>
<feature type="transmembrane region" description="Helical" evidence="6">
    <location>
        <begin position="248"/>
        <end position="272"/>
    </location>
</feature>
<feature type="transmembrane region" description="Helical" evidence="6">
    <location>
        <begin position="191"/>
        <end position="211"/>
    </location>
</feature>
<dbReference type="SUPFAM" id="SSF103481">
    <property type="entry name" value="Multidrug resistance efflux transporter EmrE"/>
    <property type="match status" value="2"/>
</dbReference>
<dbReference type="Pfam" id="PF00892">
    <property type="entry name" value="EamA"/>
    <property type="match status" value="2"/>
</dbReference>
<evidence type="ECO:0000256" key="6">
    <source>
        <dbReference type="SAM" id="Phobius"/>
    </source>
</evidence>
<dbReference type="AlphaFoldDB" id="A0A8J6TCZ5"/>
<feature type="transmembrane region" description="Helical" evidence="6">
    <location>
        <begin position="45"/>
        <end position="67"/>
    </location>
</feature>
<keyword evidence="4 6" id="KW-1133">Transmembrane helix</keyword>
<evidence type="ECO:0000259" key="7">
    <source>
        <dbReference type="Pfam" id="PF00892"/>
    </source>
</evidence>
<feature type="transmembrane region" description="Helical" evidence="6">
    <location>
        <begin position="278"/>
        <end position="296"/>
    </location>
</feature>
<keyword evidence="3 6" id="KW-0812">Transmembrane</keyword>
<dbReference type="InterPro" id="IPR037185">
    <property type="entry name" value="EmrE-like"/>
</dbReference>
<evidence type="ECO:0000313" key="8">
    <source>
        <dbReference type="EMBL" id="MBC8209140.1"/>
    </source>
</evidence>
<feature type="transmembrane region" description="Helical" evidence="6">
    <location>
        <begin position="223"/>
        <end position="241"/>
    </location>
</feature>
<feature type="domain" description="EamA" evidence="7">
    <location>
        <begin position="19"/>
        <end position="150"/>
    </location>
</feature>
<evidence type="ECO:0000313" key="9">
    <source>
        <dbReference type="Proteomes" id="UP000599024"/>
    </source>
</evidence>
<feature type="transmembrane region" description="Helical" evidence="6">
    <location>
        <begin position="12"/>
        <end position="33"/>
    </location>
</feature>